<dbReference type="GO" id="GO:0002098">
    <property type="term" value="P:tRNA wobble uridine modification"/>
    <property type="evidence" value="ECO:0007669"/>
    <property type="project" value="TreeGrafter"/>
</dbReference>
<name>A0A9P6QYG0_9FUNG</name>
<comment type="caution">
    <text evidence="5">The sequence shown here is derived from an EMBL/GenBank/DDBJ whole genome shotgun (WGS) entry which is preliminary data.</text>
</comment>
<dbReference type="InterPro" id="IPR051422">
    <property type="entry name" value="AlkB_tRNA_MeTrf/Diox"/>
</dbReference>
<dbReference type="Gene3D" id="3.40.50.150">
    <property type="entry name" value="Vaccinia Virus protein VP39"/>
    <property type="match status" value="1"/>
</dbReference>
<keyword evidence="6" id="KW-1185">Reference proteome</keyword>
<evidence type="ECO:0000259" key="4">
    <source>
        <dbReference type="Pfam" id="PF08241"/>
    </source>
</evidence>
<dbReference type="Proteomes" id="UP000823405">
    <property type="component" value="Unassembled WGS sequence"/>
</dbReference>
<dbReference type="GO" id="GO:0106335">
    <property type="term" value="F:tRNA (5-carboxymethyluridine(34)-5-O)-methyltransferase activity"/>
    <property type="evidence" value="ECO:0007669"/>
    <property type="project" value="TreeGrafter"/>
</dbReference>
<sequence>MTPEEKEQQYVHSVYQAIAPHFSATRYKPWPVVEEFLKTMPAGYVGADVGCGNGKYIGVNDKLFIVGSDRSSNLISICGERGHEAMVCDGLALPYRPQFFDFAISIAVIHHFISPERRVAAIEEILRIVRVGGRVLIFVWALEQTGKRDFDKETQDVFVPWALAKKPAEGKTSTEPKKPKANSRPQGVKKKDRKKTSERIADATKQSASVVTEELSKLAIQEDHTDKEGISNSNSNKDYNSLQDQSPTAVDSHSSSSAHTSSTATLAAAAVVVSNQLTTEENAPAPAVEAPVFNRYYHLFHKGELEDLVLQTNMASIVQQGYDRDNWWCILEKTRHE</sequence>
<reference evidence="5" key="1">
    <citation type="journal article" date="2020" name="Fungal Divers.">
        <title>Resolving the Mortierellaceae phylogeny through synthesis of multi-gene phylogenetics and phylogenomics.</title>
        <authorList>
            <person name="Vandepol N."/>
            <person name="Liber J."/>
            <person name="Desiro A."/>
            <person name="Na H."/>
            <person name="Kennedy M."/>
            <person name="Barry K."/>
            <person name="Grigoriev I.V."/>
            <person name="Miller A.N."/>
            <person name="O'Donnell K."/>
            <person name="Stajich J.E."/>
            <person name="Bonito G."/>
        </authorList>
    </citation>
    <scope>NUCLEOTIDE SEQUENCE</scope>
    <source>
        <strain evidence="5">NVP60</strain>
    </source>
</reference>
<dbReference type="PANTHER" id="PTHR13069:SF21">
    <property type="entry name" value="ALKYLATED DNA REPAIR PROTEIN ALKB HOMOLOG 8"/>
    <property type="match status" value="1"/>
</dbReference>
<evidence type="ECO:0000313" key="5">
    <source>
        <dbReference type="EMBL" id="KAG0306969.1"/>
    </source>
</evidence>
<dbReference type="GO" id="GO:0030488">
    <property type="term" value="P:tRNA methylation"/>
    <property type="evidence" value="ECO:0007669"/>
    <property type="project" value="TreeGrafter"/>
</dbReference>
<dbReference type="GO" id="GO:0005634">
    <property type="term" value="C:nucleus"/>
    <property type="evidence" value="ECO:0007669"/>
    <property type="project" value="TreeGrafter"/>
</dbReference>
<feature type="compositionally biased region" description="Low complexity" evidence="3">
    <location>
        <begin position="246"/>
        <end position="261"/>
    </location>
</feature>
<feature type="region of interest" description="Disordered" evidence="3">
    <location>
        <begin position="221"/>
        <end position="261"/>
    </location>
</feature>
<dbReference type="SUPFAM" id="SSF53335">
    <property type="entry name" value="S-adenosyl-L-methionine-dependent methyltransferases"/>
    <property type="match status" value="1"/>
</dbReference>
<dbReference type="GO" id="GO:0000049">
    <property type="term" value="F:tRNA binding"/>
    <property type="evidence" value="ECO:0007669"/>
    <property type="project" value="TreeGrafter"/>
</dbReference>
<feature type="domain" description="Methyltransferase type 11" evidence="4">
    <location>
        <begin position="48"/>
        <end position="137"/>
    </location>
</feature>
<dbReference type="OrthoDB" id="271595at2759"/>
<feature type="compositionally biased region" description="Basic and acidic residues" evidence="3">
    <location>
        <begin position="168"/>
        <end position="178"/>
    </location>
</feature>
<dbReference type="Pfam" id="PF08241">
    <property type="entry name" value="Methyltransf_11"/>
    <property type="match status" value="1"/>
</dbReference>
<feature type="compositionally biased region" description="Polar residues" evidence="3">
    <location>
        <begin position="230"/>
        <end position="245"/>
    </location>
</feature>
<dbReference type="GO" id="GO:0008757">
    <property type="term" value="F:S-adenosylmethionine-dependent methyltransferase activity"/>
    <property type="evidence" value="ECO:0007669"/>
    <property type="project" value="InterPro"/>
</dbReference>
<accession>A0A9P6QYG0</accession>
<dbReference type="CDD" id="cd02440">
    <property type="entry name" value="AdoMet_MTases"/>
    <property type="match status" value="1"/>
</dbReference>
<dbReference type="AlphaFoldDB" id="A0A9P6QYG0"/>
<organism evidence="5 6">
    <name type="scientific">Linnemannia gamsii</name>
    <dbReference type="NCBI Taxonomy" id="64522"/>
    <lineage>
        <taxon>Eukaryota</taxon>
        <taxon>Fungi</taxon>
        <taxon>Fungi incertae sedis</taxon>
        <taxon>Mucoromycota</taxon>
        <taxon>Mortierellomycotina</taxon>
        <taxon>Mortierellomycetes</taxon>
        <taxon>Mortierellales</taxon>
        <taxon>Mortierellaceae</taxon>
        <taxon>Linnemannia</taxon>
    </lineage>
</organism>
<keyword evidence="1 5" id="KW-0489">Methyltransferase</keyword>
<proteinExistence type="predicted"/>
<evidence type="ECO:0000313" key="6">
    <source>
        <dbReference type="Proteomes" id="UP000823405"/>
    </source>
</evidence>
<dbReference type="InterPro" id="IPR013216">
    <property type="entry name" value="Methyltransf_11"/>
</dbReference>
<dbReference type="InterPro" id="IPR029063">
    <property type="entry name" value="SAM-dependent_MTases_sf"/>
</dbReference>
<evidence type="ECO:0000256" key="1">
    <source>
        <dbReference type="ARBA" id="ARBA00022603"/>
    </source>
</evidence>
<gene>
    <name evidence="5" type="primary">TRM9</name>
    <name evidence="5" type="ORF">BGZ97_000535</name>
</gene>
<dbReference type="PANTHER" id="PTHR13069">
    <property type="entry name" value="ALKYLATED DNA REPAIR PROTEIN ALKB HOMOLOG 8"/>
    <property type="match status" value="1"/>
</dbReference>
<dbReference type="EMBL" id="JAAAIN010001099">
    <property type="protein sequence ID" value="KAG0306969.1"/>
    <property type="molecule type" value="Genomic_DNA"/>
</dbReference>
<evidence type="ECO:0000256" key="2">
    <source>
        <dbReference type="ARBA" id="ARBA00022679"/>
    </source>
</evidence>
<evidence type="ECO:0000256" key="3">
    <source>
        <dbReference type="SAM" id="MobiDB-lite"/>
    </source>
</evidence>
<dbReference type="GO" id="GO:0005737">
    <property type="term" value="C:cytoplasm"/>
    <property type="evidence" value="ECO:0007669"/>
    <property type="project" value="TreeGrafter"/>
</dbReference>
<protein>
    <submittedName>
        <fullName evidence="5">tRNA methyltransferase, has a role in tRNA modification</fullName>
    </submittedName>
</protein>
<feature type="region of interest" description="Disordered" evidence="3">
    <location>
        <begin position="168"/>
        <end position="207"/>
    </location>
</feature>
<dbReference type="FunFam" id="3.40.50.150:FF:000195">
    <property type="entry name" value="Methyltransferase domain containing protein"/>
    <property type="match status" value="1"/>
</dbReference>
<keyword evidence="2" id="KW-0808">Transferase</keyword>